<proteinExistence type="predicted"/>
<organism evidence="1">
    <name type="scientific">Cladocopium goreaui</name>
    <dbReference type="NCBI Taxonomy" id="2562237"/>
    <lineage>
        <taxon>Eukaryota</taxon>
        <taxon>Sar</taxon>
        <taxon>Alveolata</taxon>
        <taxon>Dinophyceae</taxon>
        <taxon>Suessiales</taxon>
        <taxon>Symbiodiniaceae</taxon>
        <taxon>Cladocopium</taxon>
    </lineage>
</organism>
<comment type="caution">
    <text evidence="1">The sequence shown here is derived from an EMBL/GenBank/DDBJ whole genome shotgun (WGS) entry which is preliminary data.</text>
</comment>
<accession>A0A9P1BN93</accession>
<dbReference type="GO" id="GO:0016787">
    <property type="term" value="F:hydrolase activity"/>
    <property type="evidence" value="ECO:0007669"/>
    <property type="project" value="UniProtKB-KW"/>
</dbReference>
<keyword evidence="3" id="KW-0378">Hydrolase</keyword>
<sequence>MNVPTLQRPLAQGATTLVMRSTHLKLTNQEIMTLLNVLTVALGYKRPMYDFVYMPWAKLAIVNFVDHASYKAHFDKIQEVCDLGTEHPAIRNVAQAYIQGLAANLAFFLAKSGQQESKCRYRTLCSGMSLQNFWRQWSRVSLRTCMRWDFRTVGLEKEKAKAEDIGSRMVQSKPKLGNLRVALPTKTR</sequence>
<dbReference type="OrthoDB" id="447033at2759"/>
<gene>
    <name evidence="1" type="ORF">C1SCF055_LOCUS4658</name>
</gene>
<dbReference type="Proteomes" id="UP001152797">
    <property type="component" value="Unassembled WGS sequence"/>
</dbReference>
<evidence type="ECO:0000313" key="1">
    <source>
        <dbReference type="EMBL" id="CAI3976439.1"/>
    </source>
</evidence>
<evidence type="ECO:0000313" key="2">
    <source>
        <dbReference type="EMBL" id="CAL1129814.1"/>
    </source>
</evidence>
<dbReference type="EMBL" id="CAMXCT020000271">
    <property type="protein sequence ID" value="CAL1129814.1"/>
    <property type="molecule type" value="Genomic_DNA"/>
</dbReference>
<evidence type="ECO:0000313" key="3">
    <source>
        <dbReference type="EMBL" id="CAL4763751.1"/>
    </source>
</evidence>
<protein>
    <submittedName>
        <fullName evidence="3">Ubiquitin carboxyl-terminal hydrolase 19</fullName>
    </submittedName>
</protein>
<dbReference type="EMBL" id="CAMXCT010000271">
    <property type="protein sequence ID" value="CAI3976439.1"/>
    <property type="molecule type" value="Genomic_DNA"/>
</dbReference>
<keyword evidence="4" id="KW-1185">Reference proteome</keyword>
<reference evidence="1" key="1">
    <citation type="submission" date="2022-10" db="EMBL/GenBank/DDBJ databases">
        <authorList>
            <person name="Chen Y."/>
            <person name="Dougan E. K."/>
            <person name="Chan C."/>
            <person name="Rhodes N."/>
            <person name="Thang M."/>
        </authorList>
    </citation>
    <scope>NUCLEOTIDE SEQUENCE</scope>
</reference>
<dbReference type="AlphaFoldDB" id="A0A9P1BN93"/>
<dbReference type="EMBL" id="CAMXCT030000271">
    <property type="protein sequence ID" value="CAL4763751.1"/>
    <property type="molecule type" value="Genomic_DNA"/>
</dbReference>
<evidence type="ECO:0000313" key="4">
    <source>
        <dbReference type="Proteomes" id="UP001152797"/>
    </source>
</evidence>
<reference evidence="2" key="2">
    <citation type="submission" date="2024-04" db="EMBL/GenBank/DDBJ databases">
        <authorList>
            <person name="Chen Y."/>
            <person name="Shah S."/>
            <person name="Dougan E. K."/>
            <person name="Thang M."/>
            <person name="Chan C."/>
        </authorList>
    </citation>
    <scope>NUCLEOTIDE SEQUENCE [LARGE SCALE GENOMIC DNA]</scope>
</reference>
<name>A0A9P1BN93_9DINO</name>